<accession>A0ABX0UKE4</accession>
<organism evidence="2 3">
    <name type="scientific">Dyadobacter arcticus</name>
    <dbReference type="NCBI Taxonomy" id="1078754"/>
    <lineage>
        <taxon>Bacteria</taxon>
        <taxon>Pseudomonadati</taxon>
        <taxon>Bacteroidota</taxon>
        <taxon>Cytophagia</taxon>
        <taxon>Cytophagales</taxon>
        <taxon>Spirosomataceae</taxon>
        <taxon>Dyadobacter</taxon>
    </lineage>
</organism>
<evidence type="ECO:0008006" key="4">
    <source>
        <dbReference type="Google" id="ProtNLM"/>
    </source>
</evidence>
<feature type="signal peptide" evidence="1">
    <location>
        <begin position="1"/>
        <end position="19"/>
    </location>
</feature>
<dbReference type="InterPro" id="IPR010634">
    <property type="entry name" value="DUF1223"/>
</dbReference>
<dbReference type="EMBL" id="JAASQJ010000002">
    <property type="protein sequence ID" value="NIJ52544.1"/>
    <property type="molecule type" value="Genomic_DNA"/>
</dbReference>
<gene>
    <name evidence="2" type="ORF">FHS68_001714</name>
</gene>
<name>A0ABX0UKE4_9BACT</name>
<feature type="chain" id="PRO_5047111281" description="DUF1223 domain-containing protein" evidence="1">
    <location>
        <begin position="20"/>
        <end position="259"/>
    </location>
</feature>
<reference evidence="2 3" key="1">
    <citation type="submission" date="2020-03" db="EMBL/GenBank/DDBJ databases">
        <title>Genomic Encyclopedia of Type Strains, Phase IV (KMG-IV): sequencing the most valuable type-strain genomes for metagenomic binning, comparative biology and taxonomic classification.</title>
        <authorList>
            <person name="Goeker M."/>
        </authorList>
    </citation>
    <scope>NUCLEOTIDE SEQUENCE [LARGE SCALE GENOMIC DNA]</scope>
    <source>
        <strain evidence="2 3">DSM 102865</strain>
    </source>
</reference>
<sequence length="259" mass="28019">MKILSFSTVTLIISLFIAASIPDSQFKSAGRAEGSPGFAVVELFTSEGCSSCPSADALIARIQKENNDKPVYILAFHVDYWNRLGWKDVFSDPAFTKRQRQYASWLKLSSVYTPQAVINGSTEFVGSQETSMRKAITEGLGKKAAVTIGLEHVKASGNQVAFDYQINGTIANSSLTVALVQRKAESRIRSGENAGRTLSHVQITRAIQTLILSGNSRGKTQIAIPRDVKASELELLVLLQNNQDGSIIAASKAALESHT</sequence>
<dbReference type="InterPro" id="IPR036249">
    <property type="entry name" value="Thioredoxin-like_sf"/>
</dbReference>
<dbReference type="RefSeq" id="WP_167269089.1">
    <property type="nucleotide sequence ID" value="NZ_JAASQJ010000002.1"/>
</dbReference>
<keyword evidence="3" id="KW-1185">Reference proteome</keyword>
<evidence type="ECO:0000313" key="3">
    <source>
        <dbReference type="Proteomes" id="UP001179181"/>
    </source>
</evidence>
<dbReference type="PANTHER" id="PTHR36057">
    <property type="match status" value="1"/>
</dbReference>
<dbReference type="Proteomes" id="UP001179181">
    <property type="component" value="Unassembled WGS sequence"/>
</dbReference>
<comment type="caution">
    <text evidence="2">The sequence shown here is derived from an EMBL/GenBank/DDBJ whole genome shotgun (WGS) entry which is preliminary data.</text>
</comment>
<keyword evidence="1" id="KW-0732">Signal</keyword>
<dbReference type="PANTHER" id="PTHR36057:SF1">
    <property type="entry name" value="LIPOPROTEIN LIPID ATTACHMENT SITE-LIKE PROTEIN, PUTATIVE (DUF1223)-RELATED"/>
    <property type="match status" value="1"/>
</dbReference>
<evidence type="ECO:0000256" key="1">
    <source>
        <dbReference type="SAM" id="SignalP"/>
    </source>
</evidence>
<evidence type="ECO:0000313" key="2">
    <source>
        <dbReference type="EMBL" id="NIJ52544.1"/>
    </source>
</evidence>
<protein>
    <recommendedName>
        <fullName evidence="4">DUF1223 domain-containing protein</fullName>
    </recommendedName>
</protein>
<dbReference type="Pfam" id="PF06764">
    <property type="entry name" value="DUF1223"/>
    <property type="match status" value="1"/>
</dbReference>
<proteinExistence type="predicted"/>
<dbReference type="SUPFAM" id="SSF52833">
    <property type="entry name" value="Thioredoxin-like"/>
    <property type="match status" value="1"/>
</dbReference>